<protein>
    <submittedName>
        <fullName evidence="3">Uncharacterized protein</fullName>
    </submittedName>
</protein>
<evidence type="ECO:0000313" key="4">
    <source>
        <dbReference type="Proteomes" id="UP001264519"/>
    </source>
</evidence>
<evidence type="ECO:0000313" key="3">
    <source>
        <dbReference type="EMBL" id="MDR5865190.1"/>
    </source>
</evidence>
<comment type="caution">
    <text evidence="3">The sequence shown here is derived from an EMBL/GenBank/DDBJ whole genome shotgun (WGS) entry which is preliminary data.</text>
</comment>
<gene>
    <name evidence="3" type="ORF">QC818_00120</name>
</gene>
<proteinExistence type="predicted"/>
<organism evidence="3 4">
    <name type="scientific">Halomonas koreensis</name>
    <dbReference type="NCBI Taxonomy" id="245385"/>
    <lineage>
        <taxon>Bacteria</taxon>
        <taxon>Pseudomonadati</taxon>
        <taxon>Pseudomonadota</taxon>
        <taxon>Gammaproteobacteria</taxon>
        <taxon>Oceanospirillales</taxon>
        <taxon>Halomonadaceae</taxon>
        <taxon>Halomonas</taxon>
    </lineage>
</organism>
<reference evidence="3 4" key="1">
    <citation type="submission" date="2023-04" db="EMBL/GenBank/DDBJ databases">
        <title>A long-awaited taxogenomic arrangement of the family Halomonadaceae.</title>
        <authorList>
            <person name="De La Haba R."/>
            <person name="Chuvochina M."/>
            <person name="Wittouck S."/>
            <person name="Arahal D.R."/>
            <person name="Sanchez-Porro C."/>
            <person name="Hugenholtz P."/>
            <person name="Ventosa A."/>
        </authorList>
    </citation>
    <scope>NUCLEOTIDE SEQUENCE [LARGE SCALE GENOMIC DNA]</scope>
    <source>
        <strain evidence="3 4">DSM 23530</strain>
    </source>
</reference>
<evidence type="ECO:0000256" key="1">
    <source>
        <dbReference type="SAM" id="Coils"/>
    </source>
</evidence>
<evidence type="ECO:0000256" key="2">
    <source>
        <dbReference type="SAM" id="MobiDB-lite"/>
    </source>
</evidence>
<keyword evidence="4" id="KW-1185">Reference proteome</keyword>
<dbReference type="EMBL" id="JARWAK010000001">
    <property type="protein sequence ID" value="MDR5865190.1"/>
    <property type="molecule type" value="Genomic_DNA"/>
</dbReference>
<sequence length="116" mass="13402">MIAIVARGPDGVTPGRRLPPGPPGGRYQGVCPALLEANFLERYRQGLALHEAEAVLAETAREIERAERRLYDEDTDAEQRQRLHQELRRLYQDYRLRQRELLRLERRLGDAAWASP</sequence>
<feature type="coiled-coil region" evidence="1">
    <location>
        <begin position="49"/>
        <end position="107"/>
    </location>
</feature>
<accession>A0ABU1FWX0</accession>
<keyword evidence="1" id="KW-0175">Coiled coil</keyword>
<dbReference type="Proteomes" id="UP001264519">
    <property type="component" value="Unassembled WGS sequence"/>
</dbReference>
<dbReference type="RefSeq" id="WP_309650793.1">
    <property type="nucleotide sequence ID" value="NZ_JARWAK010000001.1"/>
</dbReference>
<name>A0ABU1FWX0_9GAMM</name>
<feature type="region of interest" description="Disordered" evidence="2">
    <location>
        <begin position="1"/>
        <end position="26"/>
    </location>
</feature>